<sequence>MGAGWGLALAVKRRLEPGPGLSLAAGAGRPDDTPLFWFGFDAVPGDHGALPRQEAPGCRAFAVVIKQRITRSACPVAAVTAAFSGLAHLPERPGCRSHIEYACCLQQIVRVRSVGRTRLCRP</sequence>
<accession>A0A4R8F7R8</accession>
<name>A0A4R8F7R8_9RHOB</name>
<reference evidence="1 2" key="1">
    <citation type="submission" date="2019-03" db="EMBL/GenBank/DDBJ databases">
        <title>Genomic Encyclopedia of Type Strains, Phase IV (KMG-IV): sequencing the most valuable type-strain genomes for metagenomic binning, comparative biology and taxonomic classification.</title>
        <authorList>
            <person name="Goeker M."/>
        </authorList>
    </citation>
    <scope>NUCLEOTIDE SEQUENCE [LARGE SCALE GENOMIC DNA]</scope>
    <source>
        <strain evidence="1 2">JA181</strain>
    </source>
</reference>
<gene>
    <name evidence="1" type="ORF">EV657_1396</name>
</gene>
<proteinExistence type="predicted"/>
<dbReference type="Proteomes" id="UP000295484">
    <property type="component" value="Unassembled WGS sequence"/>
</dbReference>
<dbReference type="EMBL" id="SOEB01000039">
    <property type="protein sequence ID" value="TDX21429.1"/>
    <property type="molecule type" value="Genomic_DNA"/>
</dbReference>
<comment type="caution">
    <text evidence="1">The sequence shown here is derived from an EMBL/GenBank/DDBJ whole genome shotgun (WGS) entry which is preliminary data.</text>
</comment>
<evidence type="ECO:0000313" key="2">
    <source>
        <dbReference type="Proteomes" id="UP000295484"/>
    </source>
</evidence>
<dbReference type="AlphaFoldDB" id="A0A4R8F7R8"/>
<evidence type="ECO:0000313" key="1">
    <source>
        <dbReference type="EMBL" id="TDX21429.1"/>
    </source>
</evidence>
<protein>
    <submittedName>
        <fullName evidence="1">Uncharacterized protein</fullName>
    </submittedName>
</protein>
<organism evidence="1 2">
    <name type="scientific">Rhodovulum visakhapatnamense</name>
    <dbReference type="NCBI Taxonomy" id="364297"/>
    <lineage>
        <taxon>Bacteria</taxon>
        <taxon>Pseudomonadati</taxon>
        <taxon>Pseudomonadota</taxon>
        <taxon>Alphaproteobacteria</taxon>
        <taxon>Rhodobacterales</taxon>
        <taxon>Paracoccaceae</taxon>
        <taxon>Rhodovulum</taxon>
    </lineage>
</organism>